<accession>A0A6V7U4D3</accession>
<comment type="caution">
    <text evidence="7">The sequence shown here is derived from an EMBL/GenBank/DDBJ whole genome shotgun (WGS) entry which is preliminary data.</text>
</comment>
<keyword evidence="2" id="KW-0677">Repeat</keyword>
<feature type="region of interest" description="Disordered" evidence="5">
    <location>
        <begin position="2010"/>
        <end position="2069"/>
    </location>
</feature>
<dbReference type="InterPro" id="IPR051561">
    <property type="entry name" value="FRAS1_ECM"/>
</dbReference>
<keyword evidence="3" id="KW-0325">Glycoprotein</keyword>
<feature type="region of interest" description="Disordered" evidence="5">
    <location>
        <begin position="2174"/>
        <end position="2197"/>
    </location>
</feature>
<protein>
    <submittedName>
        <fullName evidence="7">Uncharacterized protein</fullName>
    </submittedName>
</protein>
<reference evidence="7 8" key="1">
    <citation type="submission" date="2020-08" db="EMBL/GenBank/DDBJ databases">
        <authorList>
            <person name="Koutsovoulos G."/>
            <person name="Danchin GJ E."/>
        </authorList>
    </citation>
    <scope>NUCLEOTIDE SEQUENCE [LARGE SCALE GENOMIC DNA]</scope>
</reference>
<feature type="compositionally biased region" description="Polar residues" evidence="5">
    <location>
        <begin position="2053"/>
        <end position="2069"/>
    </location>
</feature>
<organism evidence="7 8">
    <name type="scientific">Meloidogyne enterolobii</name>
    <name type="common">Root-knot nematode worm</name>
    <name type="synonym">Meloidogyne mayaguensis</name>
    <dbReference type="NCBI Taxonomy" id="390850"/>
    <lineage>
        <taxon>Eukaryota</taxon>
        <taxon>Metazoa</taxon>
        <taxon>Ecdysozoa</taxon>
        <taxon>Nematoda</taxon>
        <taxon>Chromadorea</taxon>
        <taxon>Rhabditida</taxon>
        <taxon>Tylenchina</taxon>
        <taxon>Tylenchomorpha</taxon>
        <taxon>Tylenchoidea</taxon>
        <taxon>Meloidogynidae</taxon>
        <taxon>Meloidogyninae</taxon>
        <taxon>Meloidogyne</taxon>
    </lineage>
</organism>
<keyword evidence="6" id="KW-0812">Transmembrane</keyword>
<feature type="compositionally biased region" description="Basic and acidic residues" evidence="5">
    <location>
        <begin position="2232"/>
        <end position="2255"/>
    </location>
</feature>
<evidence type="ECO:0000256" key="2">
    <source>
        <dbReference type="ARBA" id="ARBA00022737"/>
    </source>
</evidence>
<evidence type="ECO:0000256" key="5">
    <source>
        <dbReference type="SAM" id="MobiDB-lite"/>
    </source>
</evidence>
<keyword evidence="1" id="KW-0732">Signal</keyword>
<feature type="region of interest" description="Disordered" evidence="5">
    <location>
        <begin position="1953"/>
        <end position="1976"/>
    </location>
</feature>
<evidence type="ECO:0000256" key="6">
    <source>
        <dbReference type="SAM" id="Phobius"/>
    </source>
</evidence>
<dbReference type="InterPro" id="IPR039005">
    <property type="entry name" value="CSPG_rpt"/>
</dbReference>
<dbReference type="EMBL" id="CAJEWN010000034">
    <property type="protein sequence ID" value="CAD2145232.1"/>
    <property type="molecule type" value="Genomic_DNA"/>
</dbReference>
<dbReference type="PROSITE" id="PS51854">
    <property type="entry name" value="CSPG"/>
    <property type="match status" value="2"/>
</dbReference>
<feature type="compositionally biased region" description="Polar residues" evidence="5">
    <location>
        <begin position="1958"/>
        <end position="1971"/>
    </location>
</feature>
<name>A0A6V7U4D3_MELEN</name>
<keyword evidence="6" id="KW-1133">Transmembrane helix</keyword>
<dbReference type="PANTHER" id="PTHR45739:SF12">
    <property type="entry name" value="CHONDROITIN SULFATE PROTEOGLYCAN 4-LIKE ISOFORM X2"/>
    <property type="match status" value="1"/>
</dbReference>
<proteinExistence type="predicted"/>
<feature type="repeat" description="CSPG" evidence="4">
    <location>
        <begin position="1332"/>
        <end position="1424"/>
    </location>
</feature>
<dbReference type="PANTHER" id="PTHR45739">
    <property type="entry name" value="MATRIX PROTEIN, PUTATIVE-RELATED"/>
    <property type="match status" value="1"/>
</dbReference>
<evidence type="ECO:0000313" key="8">
    <source>
        <dbReference type="Proteomes" id="UP000580250"/>
    </source>
</evidence>
<evidence type="ECO:0000256" key="4">
    <source>
        <dbReference type="PROSITE-ProRule" id="PRU01201"/>
    </source>
</evidence>
<evidence type="ECO:0000256" key="1">
    <source>
        <dbReference type="ARBA" id="ARBA00022729"/>
    </source>
</evidence>
<dbReference type="OrthoDB" id="5831138at2759"/>
<gene>
    <name evidence="7" type="ORF">MENT_LOCUS8224</name>
</gene>
<feature type="transmembrane region" description="Helical" evidence="6">
    <location>
        <begin position="1984"/>
        <end position="2004"/>
    </location>
</feature>
<feature type="repeat" description="CSPG" evidence="4">
    <location>
        <begin position="94"/>
        <end position="200"/>
    </location>
</feature>
<feature type="transmembrane region" description="Helical" evidence="6">
    <location>
        <begin position="21"/>
        <end position="43"/>
    </location>
</feature>
<dbReference type="GO" id="GO:0009653">
    <property type="term" value="P:anatomical structure morphogenesis"/>
    <property type="evidence" value="ECO:0007669"/>
    <property type="project" value="TreeGrafter"/>
</dbReference>
<dbReference type="Pfam" id="PF16184">
    <property type="entry name" value="Cadherin_3"/>
    <property type="match status" value="5"/>
</dbReference>
<evidence type="ECO:0000256" key="3">
    <source>
        <dbReference type="ARBA" id="ARBA00023180"/>
    </source>
</evidence>
<feature type="region of interest" description="Disordered" evidence="5">
    <location>
        <begin position="2217"/>
        <end position="2255"/>
    </location>
</feature>
<keyword evidence="6" id="KW-0472">Membrane</keyword>
<sequence>MPPSIYNNNLNIRRIFIFLQLRLFQLLFVVNISLFILQTPLILTSINEKIKNKNQQLINNKENNIFINFTKFKNKFSRSVRLLDKNEREIKKYPLIVGPGEKLNVPIKGGTVPIEWFNLRIVDPQRFGRRLGDLRFEVLKNPKHGKLQFLDNTNLDVSSNSNSRENSISSFFYADILNKKVLYKHFGDSTKNDKFKLGVDTRRFSRRAGGGGRLSKTENGNWVTSNSEQFDLEVNVEQQNENINGGRETPKILIEPIGEAIHLKIGKRLQLGPQHLRIYDPDTPNDRVWVNVEEISSNSLDLIDKLGARLRRFSLAGFLKGNVHLIVLENYEEENEDDKNEKMKNEGFITFLTRDDFGASEPATIHVFFVPLQVVFDQNTGIRMIHHSSHSIEPTQLFSHCTSDFSLSWIPTARYSIVDQPNFGVVECLREDIENKQINKNKKWIVCSTFTQNEINSLKVRYRHTKNSNIPLPPRTDDFDFQVYCSNTASLVQVLQIDFITLSIRVFVQEQLTLNQTDQAQIGRKNMLATVFPQQFSSDQLYFHILEAPKLGMLLRLVQETGRHRRVGVSSNITQQQIDEGLFFYKLHFAPFSVLNDFFTFRLLTPAGASEEIFRFDIVYLPGGGIGDIRLRNNTLIVEEGGIQEITNGTLWLEAADGSRRFTFRVILPPMNGILFLLDKNGNKEKKILDFDENFHSDDILENKLFYEHFGDKSGWDRLFLLAESEMRDPGGGKGHTPVPFFLSIAIVGKNTRQPQLLQKMYGGNNLEIKNLFLLENSERTLLPSIVQLIDLDNSIEWPSSLENYKQFPIAHSTNSLNFNVVPEPSNSRDFVICAKGAPEMPLREFDENMLKGGHLIVRHVGSAINGTILRLTATDGLHTKTLPISIFAVPKPFLRLSTPNKIYFNTNFNERKESSLFLLVSILHLFAETNLDIFDYQIIFQVQTILPNLSPFRLLLENGTFVKTLEFTQKDILQNRLFFVLNKNTFKQQNYSQIIFLKLFTTQNEYKNKLNEEIILEIILNNFSNFSLTIPLKIKEKGIYVQKGASSPIDEQIINILTKNDDDLYIKYFIVKPPIYGDIIFQRKRNQMNDLLKTTSSSSLSPQSISIINNLPLLSFDQKILKTNSLLYLNKQKEKDNILIKIIIQSKQNKQIFIEIGPINIPINLINYIEEKKEIEENLDFNNEYLGKQLILKRNKQIILDNTFNETFVYLTTEYLQIESSNLPTNKIQFLVWHPKGGIIQYLNNNEVINNAKTISNFTQEDINKGRIIFNFNNILQQNSDKEKEEIAGFYFLYSDGIIQNNVEWFSIQQKTKNIEENNKFESKIPTKLENFELERNLILKTTPGFPAIIGQEILKVAGNIDSNQVIYRLTTPPNHGRLFLRGAKEKLEHFTQADINSNKLIYQSSASIGSWKLMDEFGFKIYSSINTFNSENDSKEFKLIIENAYSNIEKKDINKLIEYKNISVTKGGSVSINKSHLNLTKLAEYTEDSILIQLQKPPQNGWLQRLDDDNLENLEIEEGMNGDGRNNKYKWNKALDIEQIHSGSYLLYKHLNGNKSNENKEDNFTLIIYGNIGNSENEIKIEMFVNIIEASELLNIHHFPQELSIVSGGSIQLNSNLISASHSTLDDSSIYFNIIQPPQNGIRIILKEDSPSLSSFSSLVNFTQKQINEGSIWLEHTPINEKQSWDVIGLNLRIIGEDGKILDSGHSLVLIIRIEPLALQLRNFTDITYIQGKNYVILNRSHLGAESNGDRSRIYYNITKSPENGTFYWVNGEKELNGFTQLNIDNNEVLYSQMNMNSYQDSFEFILSNDELELLPKKAIIKVLPIFKPPTFVINSRTILQLGLSHLNASELEGSSPRYLILPDGVPRDGRFFVHPHSNESTLFFTHDDIVNGRLYFHAFDVKYRTVNNVVLELRSDRVQPALIHWPIIIRPSDNIDTVNEIQSGIVEEEREHQYKSQPKQQNQKTFLDNQIIPPPPPDMNYHFPIAILIAVVLLVVGILLCRKKTPPEDIASSEEGDDNTRYQQQKSNGTDSFRERNGSSKHKKSAPENGINQNLDSSKNQQKLSVPSSCLVTENEIRPKNILESTVYAAINNKQHKDSIVSRKLAQETESTFYSDDGGVYVGEENKKKKLELPLLITPSSTAYYATATIPSIISNQSDITYLHTGTLKEKDLHSKRRRDSSRPSILSMRNDSKERQQLLASAVNEAFANTRSADGRRKEFLIPNEDNEQLKIEQENEEKGKERGKSTEFWV</sequence>
<feature type="compositionally biased region" description="Polar residues" evidence="5">
    <location>
        <begin position="2024"/>
        <end position="2034"/>
    </location>
</feature>
<evidence type="ECO:0000313" key="7">
    <source>
        <dbReference type="EMBL" id="CAD2145232.1"/>
    </source>
</evidence>
<dbReference type="Proteomes" id="UP000580250">
    <property type="component" value="Unassembled WGS sequence"/>
</dbReference>